<gene>
    <name evidence="4" type="ORF">KI387_023220</name>
</gene>
<dbReference type="PROSITE" id="PS50297">
    <property type="entry name" value="ANK_REP_REGION"/>
    <property type="match status" value="1"/>
</dbReference>
<keyword evidence="1" id="KW-0677">Repeat</keyword>
<dbReference type="Proteomes" id="UP000824469">
    <property type="component" value="Unassembled WGS sequence"/>
</dbReference>
<dbReference type="PROSITE" id="PS50088">
    <property type="entry name" value="ANK_REPEAT"/>
    <property type="match status" value="1"/>
</dbReference>
<proteinExistence type="predicted"/>
<accession>A0AA38G3G5</accession>
<dbReference type="AlphaFoldDB" id="A0AA38G3G5"/>
<dbReference type="Gene3D" id="3.10.40.10">
    <property type="entry name" value="Aerolysin/Pertussis toxin (APT), N-terminal domain"/>
    <property type="match status" value="1"/>
</dbReference>
<dbReference type="InterPro" id="IPR002110">
    <property type="entry name" value="Ankyrin_rpt"/>
</dbReference>
<dbReference type="EMBL" id="JAHRHJ020000005">
    <property type="protein sequence ID" value="KAH9314593.1"/>
    <property type="molecule type" value="Genomic_DNA"/>
</dbReference>
<dbReference type="Gene3D" id="1.25.40.20">
    <property type="entry name" value="Ankyrin repeat-containing domain"/>
    <property type="match status" value="2"/>
</dbReference>
<evidence type="ECO:0000313" key="5">
    <source>
        <dbReference type="Proteomes" id="UP000824469"/>
    </source>
</evidence>
<dbReference type="SMART" id="SM00248">
    <property type="entry name" value="ANK"/>
    <property type="match status" value="5"/>
</dbReference>
<reference evidence="4 5" key="1">
    <citation type="journal article" date="2021" name="Nat. Plants">
        <title>The Taxus genome provides insights into paclitaxel biosynthesis.</title>
        <authorList>
            <person name="Xiong X."/>
            <person name="Gou J."/>
            <person name="Liao Q."/>
            <person name="Li Y."/>
            <person name="Zhou Q."/>
            <person name="Bi G."/>
            <person name="Li C."/>
            <person name="Du R."/>
            <person name="Wang X."/>
            <person name="Sun T."/>
            <person name="Guo L."/>
            <person name="Liang H."/>
            <person name="Lu P."/>
            <person name="Wu Y."/>
            <person name="Zhang Z."/>
            <person name="Ro D.K."/>
            <person name="Shang Y."/>
            <person name="Huang S."/>
            <person name="Yan J."/>
        </authorList>
    </citation>
    <scope>NUCLEOTIDE SEQUENCE [LARGE SCALE GENOMIC DNA]</scope>
    <source>
        <strain evidence="4">Ta-2019</strain>
    </source>
</reference>
<dbReference type="InterPro" id="IPR036770">
    <property type="entry name" value="Ankyrin_rpt-contain_sf"/>
</dbReference>
<dbReference type="InterPro" id="IPR037015">
    <property type="entry name" value="APT_N_sf"/>
</dbReference>
<sequence length="669" mass="76302">MSLKVVERSYCTPNGWRLATYEEAKNGVESIKEQGLLGKWDRARLLDGWISGPGYNFQMKNDFRWCMGYMLIIQTQPTSGSAYVDVSLGDLGKEVALLLCAEDWNLEVIYWLFNCWSKSELMDIRDLRDGNIPDAVKFREMNVKICKLAKNLGNLVGEASEKAGKKMYYGHSSIKDVMCGLSEFLKEDPDAAEFVASNCGRVFKRDSYVKYFSPLSVELSYDAWIEIAEAFWSFFSDSFACSFVKAYACNCVRDISIVNAENNFIVASEILFYLVKFQCEIIHAPLQHDGRAEECAPKIFRYLIEKASGDPKCLKEMLQDNAMWRCYTDIGNYDLLHMLLIRITEEEVRDATLVVNMLLQCGARPRPANTIGCCENKTTALHCAAGRDYNEDLGLELAKSFLQKCDEKERKELIDATDEKEMTALHRACEKGNARICGLLLDYGAALHVRDDKGMTPIHHAAMHDQVMNVFIESPHFSYCVDIQDNEGKRPIDTMIARSSEAELVAKVVSFSKQPQDYFTKLNWEHLVPQFLQKGSIDMVSQIFQAGAKLPDVYDGGKTVLHFAAMCQDANDSLDMFKLILKHSPRKHDLVAKRDRKGRSALHEVALRGDYYLSYFLLKENSKIVNITDRDGRNPLYEAVKGCRDHQDIQQTCWVIFAARYGYRRFDRP</sequence>
<dbReference type="PANTHER" id="PTHR24123:SF33">
    <property type="entry name" value="PROTEIN HOS4"/>
    <property type="match status" value="1"/>
</dbReference>
<organism evidence="4 5">
    <name type="scientific">Taxus chinensis</name>
    <name type="common">Chinese yew</name>
    <name type="synonym">Taxus wallichiana var. chinensis</name>
    <dbReference type="NCBI Taxonomy" id="29808"/>
    <lineage>
        <taxon>Eukaryota</taxon>
        <taxon>Viridiplantae</taxon>
        <taxon>Streptophyta</taxon>
        <taxon>Embryophyta</taxon>
        <taxon>Tracheophyta</taxon>
        <taxon>Spermatophyta</taxon>
        <taxon>Pinopsida</taxon>
        <taxon>Pinidae</taxon>
        <taxon>Conifers II</taxon>
        <taxon>Cupressales</taxon>
        <taxon>Taxaceae</taxon>
        <taxon>Taxus</taxon>
    </lineage>
</organism>
<evidence type="ECO:0000256" key="3">
    <source>
        <dbReference type="PROSITE-ProRule" id="PRU00023"/>
    </source>
</evidence>
<name>A0AA38G3G5_TAXCH</name>
<dbReference type="InterPro" id="IPR051165">
    <property type="entry name" value="Multifunctional_ANK_Repeat"/>
</dbReference>
<keyword evidence="5" id="KW-1185">Reference proteome</keyword>
<keyword evidence="2 3" id="KW-0040">ANK repeat</keyword>
<evidence type="ECO:0000256" key="1">
    <source>
        <dbReference type="ARBA" id="ARBA00022737"/>
    </source>
</evidence>
<evidence type="ECO:0000313" key="4">
    <source>
        <dbReference type="EMBL" id="KAH9314593.1"/>
    </source>
</evidence>
<protein>
    <submittedName>
        <fullName evidence="4">Uncharacterized protein</fullName>
    </submittedName>
</protein>
<dbReference type="SUPFAM" id="SSF48403">
    <property type="entry name" value="Ankyrin repeat"/>
    <property type="match status" value="1"/>
</dbReference>
<dbReference type="Pfam" id="PF12796">
    <property type="entry name" value="Ank_2"/>
    <property type="match status" value="1"/>
</dbReference>
<dbReference type="PANTHER" id="PTHR24123">
    <property type="entry name" value="ANKYRIN REPEAT-CONTAINING"/>
    <property type="match status" value="1"/>
</dbReference>
<feature type="repeat" description="ANK" evidence="3">
    <location>
        <begin position="420"/>
        <end position="452"/>
    </location>
</feature>
<comment type="caution">
    <text evidence="4">The sequence shown here is derived from an EMBL/GenBank/DDBJ whole genome shotgun (WGS) entry which is preliminary data.</text>
</comment>
<evidence type="ECO:0000256" key="2">
    <source>
        <dbReference type="ARBA" id="ARBA00023043"/>
    </source>
</evidence>